<feature type="domain" description="HAT C-terminal dimerisation" evidence="1">
    <location>
        <begin position="561"/>
        <end position="613"/>
    </location>
</feature>
<dbReference type="Pfam" id="PF14291">
    <property type="entry name" value="DUF4371"/>
    <property type="match status" value="1"/>
</dbReference>
<name>A0A5D2JES1_GOSTO</name>
<dbReference type="GO" id="GO:0046983">
    <property type="term" value="F:protein dimerization activity"/>
    <property type="evidence" value="ECO:0007669"/>
    <property type="project" value="InterPro"/>
</dbReference>
<dbReference type="InterPro" id="IPR025398">
    <property type="entry name" value="DUF4371"/>
</dbReference>
<dbReference type="AlphaFoldDB" id="A0A5D2JES1"/>
<gene>
    <name evidence="3" type="ORF">ES332_D09G062900v1</name>
</gene>
<evidence type="ECO:0000259" key="2">
    <source>
        <dbReference type="Pfam" id="PF14291"/>
    </source>
</evidence>
<dbReference type="InterPro" id="IPR055298">
    <property type="entry name" value="AtLOH3-like"/>
</dbReference>
<reference evidence="3 4" key="1">
    <citation type="submission" date="2019-07" db="EMBL/GenBank/DDBJ databases">
        <title>WGS assembly of Gossypium tomentosum.</title>
        <authorList>
            <person name="Chen Z.J."/>
            <person name="Sreedasyam A."/>
            <person name="Ando A."/>
            <person name="Song Q."/>
            <person name="De L."/>
            <person name="Hulse-Kemp A."/>
            <person name="Ding M."/>
            <person name="Ye W."/>
            <person name="Kirkbride R."/>
            <person name="Jenkins J."/>
            <person name="Plott C."/>
            <person name="Lovell J."/>
            <person name="Lin Y.-M."/>
            <person name="Vaughn R."/>
            <person name="Liu B."/>
            <person name="Li W."/>
            <person name="Simpson S."/>
            <person name="Scheffler B."/>
            <person name="Saski C."/>
            <person name="Grover C."/>
            <person name="Hu G."/>
            <person name="Conover J."/>
            <person name="Carlson J."/>
            <person name="Shu S."/>
            <person name="Boston L."/>
            <person name="Williams M."/>
            <person name="Peterson D."/>
            <person name="Mcgee K."/>
            <person name="Jones D."/>
            <person name="Wendel J."/>
            <person name="Stelly D."/>
            <person name="Grimwood J."/>
            <person name="Schmutz J."/>
        </authorList>
    </citation>
    <scope>NUCLEOTIDE SEQUENCE [LARGE SCALE GENOMIC DNA]</scope>
    <source>
        <strain evidence="3">7179.01</strain>
    </source>
</reference>
<dbReference type="PANTHER" id="PTHR11697:SF231">
    <property type="entry name" value="TTF-TYPE DOMAIN-CONTAINING PROTEIN"/>
    <property type="match status" value="1"/>
</dbReference>
<dbReference type="Pfam" id="PF05699">
    <property type="entry name" value="Dimer_Tnp_hAT"/>
    <property type="match status" value="1"/>
</dbReference>
<evidence type="ECO:0000259" key="1">
    <source>
        <dbReference type="Pfam" id="PF05699"/>
    </source>
</evidence>
<evidence type="ECO:0000313" key="3">
    <source>
        <dbReference type="EMBL" id="TYH52925.1"/>
    </source>
</evidence>
<proteinExistence type="predicted"/>
<keyword evidence="4" id="KW-1185">Reference proteome</keyword>
<dbReference type="InterPro" id="IPR012337">
    <property type="entry name" value="RNaseH-like_sf"/>
</dbReference>
<evidence type="ECO:0000313" key="4">
    <source>
        <dbReference type="Proteomes" id="UP000322667"/>
    </source>
</evidence>
<dbReference type="Proteomes" id="UP000322667">
    <property type="component" value="Chromosome D09"/>
</dbReference>
<evidence type="ECO:0008006" key="5">
    <source>
        <dbReference type="Google" id="ProtNLM"/>
    </source>
</evidence>
<sequence length="654" mass="76333">MYVKTIDTFFKRKSSDTCDASRPVNNEDSPTIKVNTSECPRFESEDHPNLSFDINNLERNLGLHPQIWEYLVNQRDEVNRAYLKMGSYQIRLSEYPFSSDKYPLRFYIPTKDATYCFSCNLFSKHIVHHGMDAFTIKGFNNWKNSYFQDLLNQSQHIGKVINAQSLDKKEVMMNFLELVTLLASYNDKVSKVILDNTPRNAKYTSHMIQKKILHIIANKVRHKIREDIGDSKFCIIIDEARDESKREKMTIALRYVDEKKIIKYNFFDLVHVQDTAAITLKQEICIVLSRHCLDVQNIRGQGYNGASNIRGESNGLNQIGTVKRVGETHWSSHFSSVCSLIRMFDTTCFVLENIIESSSNYYIRGGAVATYKKITSFDFVFILHLVKEIMGITDILCQHLQQKSQDIVNVMYLVSSTKTLIQKLRKDGWDNLLEVVKEFCEKHNIEVLDMDSPYVIKHGSHQHIDFNKEHHYWVEIFNVAIYSQYFKLNSRFNERTIDLFTISSVLDPKDAYKSFNIDDTCCILQHYKQNVPNHPKLQNLSIIYDLCQRLAKRHMSKVYFLVDRLIRLLLTLPISTATTKRVFSAMKIVKSRLRNKMEDEFLTNNLVVYIESEIAKTFDSNSLFSCTILSYDIIRIKLTNFVNVEVNFIEFVRI</sequence>
<dbReference type="EMBL" id="CM017631">
    <property type="protein sequence ID" value="TYH52925.1"/>
    <property type="molecule type" value="Genomic_DNA"/>
</dbReference>
<feature type="domain" description="DUF4371" evidence="2">
    <location>
        <begin position="168"/>
        <end position="315"/>
    </location>
</feature>
<dbReference type="SUPFAM" id="SSF53098">
    <property type="entry name" value="Ribonuclease H-like"/>
    <property type="match status" value="1"/>
</dbReference>
<protein>
    <recommendedName>
        <fullName evidence="5">TTF-type domain-containing protein</fullName>
    </recommendedName>
</protein>
<organism evidence="3 4">
    <name type="scientific">Gossypium tomentosum</name>
    <name type="common">Hawaiian cotton</name>
    <name type="synonym">Gossypium sandvicense</name>
    <dbReference type="NCBI Taxonomy" id="34277"/>
    <lineage>
        <taxon>Eukaryota</taxon>
        <taxon>Viridiplantae</taxon>
        <taxon>Streptophyta</taxon>
        <taxon>Embryophyta</taxon>
        <taxon>Tracheophyta</taxon>
        <taxon>Spermatophyta</taxon>
        <taxon>Magnoliopsida</taxon>
        <taxon>eudicotyledons</taxon>
        <taxon>Gunneridae</taxon>
        <taxon>Pentapetalae</taxon>
        <taxon>rosids</taxon>
        <taxon>malvids</taxon>
        <taxon>Malvales</taxon>
        <taxon>Malvaceae</taxon>
        <taxon>Malvoideae</taxon>
        <taxon>Gossypium</taxon>
    </lineage>
</organism>
<accession>A0A5D2JES1</accession>
<dbReference type="PANTHER" id="PTHR11697">
    <property type="entry name" value="GENERAL TRANSCRIPTION FACTOR 2-RELATED ZINC FINGER PROTEIN"/>
    <property type="match status" value="1"/>
</dbReference>
<dbReference type="InterPro" id="IPR008906">
    <property type="entry name" value="HATC_C_dom"/>
</dbReference>